<keyword evidence="5" id="KW-0677">Repeat</keyword>
<dbReference type="SUPFAM" id="SSF57850">
    <property type="entry name" value="RING/U-box"/>
    <property type="match status" value="1"/>
</dbReference>
<dbReference type="InterPro" id="IPR016024">
    <property type="entry name" value="ARM-type_fold"/>
</dbReference>
<dbReference type="Gene3D" id="1.25.10.10">
    <property type="entry name" value="Leucine-rich Repeat Variant"/>
    <property type="match status" value="3"/>
</dbReference>
<dbReference type="InterPro" id="IPR052608">
    <property type="entry name" value="U-box_domain_protein"/>
</dbReference>
<dbReference type="EC" id="2.3.2.27" evidence="3"/>
<dbReference type="Gene3D" id="3.30.40.10">
    <property type="entry name" value="Zinc/RING finger domain, C3HC4 (zinc finger)"/>
    <property type="match status" value="1"/>
</dbReference>
<evidence type="ECO:0000313" key="9">
    <source>
        <dbReference type="EMBL" id="CAJ1950473.1"/>
    </source>
</evidence>
<dbReference type="Pfam" id="PF04564">
    <property type="entry name" value="U-box"/>
    <property type="match status" value="1"/>
</dbReference>
<dbReference type="AlphaFoldDB" id="A0AA86SRI3"/>
<organism evidence="9 10">
    <name type="scientific">Sphenostylis stenocarpa</name>
    <dbReference type="NCBI Taxonomy" id="92480"/>
    <lineage>
        <taxon>Eukaryota</taxon>
        <taxon>Viridiplantae</taxon>
        <taxon>Streptophyta</taxon>
        <taxon>Embryophyta</taxon>
        <taxon>Tracheophyta</taxon>
        <taxon>Spermatophyta</taxon>
        <taxon>Magnoliopsida</taxon>
        <taxon>eudicotyledons</taxon>
        <taxon>Gunneridae</taxon>
        <taxon>Pentapetalae</taxon>
        <taxon>rosids</taxon>
        <taxon>fabids</taxon>
        <taxon>Fabales</taxon>
        <taxon>Fabaceae</taxon>
        <taxon>Papilionoideae</taxon>
        <taxon>50 kb inversion clade</taxon>
        <taxon>NPAAA clade</taxon>
        <taxon>indigoferoid/millettioid clade</taxon>
        <taxon>Phaseoleae</taxon>
        <taxon>Sphenostylis</taxon>
    </lineage>
</organism>
<proteinExistence type="predicted"/>
<dbReference type="SUPFAM" id="SSF48371">
    <property type="entry name" value="ARM repeat"/>
    <property type="match status" value="1"/>
</dbReference>
<protein>
    <recommendedName>
        <fullName evidence="3">RING-type E3 ubiquitin transferase</fullName>
        <ecNumber evidence="3">2.3.2.27</ecNumber>
    </recommendedName>
</protein>
<feature type="repeat" description="ARM" evidence="6">
    <location>
        <begin position="733"/>
        <end position="775"/>
    </location>
</feature>
<keyword evidence="10" id="KW-1185">Reference proteome</keyword>
<dbReference type="CDD" id="cd16664">
    <property type="entry name" value="RING-Ubox_PUB"/>
    <property type="match status" value="1"/>
</dbReference>
<dbReference type="PANTHER" id="PTHR45958">
    <property type="entry name" value="RING-TYPE E3 UBIQUITIN TRANSFERASE"/>
    <property type="match status" value="1"/>
</dbReference>
<dbReference type="PANTHER" id="PTHR45958:SF5">
    <property type="entry name" value="RING-TYPE E3 UBIQUITIN TRANSFERASE"/>
    <property type="match status" value="1"/>
</dbReference>
<dbReference type="PROSITE" id="PS50176">
    <property type="entry name" value="ARM_REPEAT"/>
    <property type="match status" value="1"/>
</dbReference>
<comment type="pathway">
    <text evidence="2">Protein modification; protein ubiquitination.</text>
</comment>
<gene>
    <name evidence="9" type="ORF">AYBTSS11_LOCUS14271</name>
</gene>
<dbReference type="GO" id="GO:0016567">
    <property type="term" value="P:protein ubiquitination"/>
    <property type="evidence" value="ECO:0007669"/>
    <property type="project" value="InterPro"/>
</dbReference>
<keyword evidence="7" id="KW-0175">Coiled coil</keyword>
<sequence length="1197" mass="134407">MPAEMRYQLTSMKFWGYESGQTKPGKLGMGWKSLVDLLYKGERYLLTLTLPLLLVQEIRAYMSMGSRHFFSFLDLSFTLSFWCKIVSSLAEVHGREEVSISQVNCAPLGLIKAILASRFISIFSFFLPYNKLDKMPGPESVACGEENKMRNVSIYVQSLKFWEISASLLPPLVIVLWLHGKEKGRISLPKLCCMMMVLDLLSSGPTGTAISQTIETISEFLVTANDVLVKKDSFKELGAYMERIKPVLEELRKGKVSDSETLNRAIETMNKEIKDAKLLALECSKKSRFYLLMNCRSIVNKLENHTKHLSSALGLLPLATTDLSSGIVEEIEKLCENMQTCRFKAALDEEEILEKIDSGIRENNVDRSYANKLIFLISEAVGISNERSAIKLELEEFKSEIEKARDRKELAEAMQMDQIIALLERADAASSPRDKENKYFAKRQSLGSQILEPLQSFFCPITQDVMVDPVEISSGQTFERSAIEKWFADGNKSCPLTWIPLDTSILRPNKKLKQSIQEWHDRNIMIRIATLKEKILSGNDEEVLRDLQILQNLCEEKDQHREWVILENYIPTLIQILSKKRDITKHSLVILGMLAKDNEEAKRKISTTDRAIESIVKSLGRRAEERKLAVSLLLELSKYDMAREHIGKVQGCILLLVTMSSGDDNQAARDATELLEKLSYSDQNVIQMAKANYFKHLLQRLSAGPEDIKMIMATTLAEMELTDHNRESLFDGGVLVPLLHMFSHNDLRVKTVAIKALRNLSNSKKNGQEMIRQGAARPLLNLLFNQSIYTACLWEDIATIIVQLAASTISQDAQTPVLLLDSDDDVCNLFSLVSVSEPVVQQNIIQTFYALCQTPSASYIRTKLKEYSAVPKLVQLCENENQNLRASAVKLLSCLVASCDEAIIQENVNQKCINTLLRIIKSSSDKEEILSAMGIICYLPEMDQITEWLLDAGALPIITSYVQNRRDRDHLRNNLVENAIGALCRFTVPKNLEWQKSAAETGIITDLVQLLENGTPLTKQRAAQSLTQFSNSSFRLSRPIPRRKGLWCFSAPADIGCMVHGGICSVKSSFCLLEANAVGPLTKTLGDSDPGVCEASLDALLTLIEGERLQSGSKVLAEANAIPHIIRYLGSHSPGLLEKSLNALERIFRLVEFKQMYGPSAQMPLVDLTQRGNGRVRSMSARILAHLNVLHDQSSYF</sequence>
<evidence type="ECO:0000256" key="7">
    <source>
        <dbReference type="SAM" id="Coils"/>
    </source>
</evidence>
<evidence type="ECO:0000256" key="4">
    <source>
        <dbReference type="ARBA" id="ARBA00022679"/>
    </source>
</evidence>
<dbReference type="InterPro" id="IPR003613">
    <property type="entry name" value="Ubox_domain"/>
</dbReference>
<dbReference type="EMBL" id="OY731401">
    <property type="protein sequence ID" value="CAJ1950473.1"/>
    <property type="molecule type" value="Genomic_DNA"/>
</dbReference>
<dbReference type="SMART" id="SM00185">
    <property type="entry name" value="ARM"/>
    <property type="match status" value="8"/>
</dbReference>
<dbReference type="InterPro" id="IPR011989">
    <property type="entry name" value="ARM-like"/>
</dbReference>
<dbReference type="SMART" id="SM00504">
    <property type="entry name" value="Ubox"/>
    <property type="match status" value="1"/>
</dbReference>
<evidence type="ECO:0000313" key="10">
    <source>
        <dbReference type="Proteomes" id="UP001189624"/>
    </source>
</evidence>
<feature type="coiled-coil region" evidence="7">
    <location>
        <begin position="387"/>
        <end position="414"/>
    </location>
</feature>
<name>A0AA86SRI3_9FABA</name>
<dbReference type="InterPro" id="IPR036537">
    <property type="entry name" value="Adaptor_Cbl_N_dom_sf"/>
</dbReference>
<dbReference type="InterPro" id="IPR045210">
    <property type="entry name" value="RING-Ubox_PUB"/>
</dbReference>
<feature type="domain" description="U-box" evidence="8">
    <location>
        <begin position="452"/>
        <end position="526"/>
    </location>
</feature>
<dbReference type="Gramene" id="rna-AYBTSS11_LOCUS14271">
    <property type="protein sequence ID" value="CAJ1950473.1"/>
    <property type="gene ID" value="gene-AYBTSS11_LOCUS14271"/>
</dbReference>
<accession>A0AA86SRI3</accession>
<evidence type="ECO:0000256" key="5">
    <source>
        <dbReference type="ARBA" id="ARBA00022737"/>
    </source>
</evidence>
<dbReference type="Gene3D" id="1.20.930.20">
    <property type="entry name" value="Adaptor protein Cbl, N-terminal domain"/>
    <property type="match status" value="1"/>
</dbReference>
<dbReference type="InterPro" id="IPR000225">
    <property type="entry name" value="Armadillo"/>
</dbReference>
<dbReference type="InterPro" id="IPR013083">
    <property type="entry name" value="Znf_RING/FYVE/PHD"/>
</dbReference>
<dbReference type="CDD" id="cd21037">
    <property type="entry name" value="MLKL_NTD"/>
    <property type="match status" value="1"/>
</dbReference>
<evidence type="ECO:0000256" key="3">
    <source>
        <dbReference type="ARBA" id="ARBA00012483"/>
    </source>
</evidence>
<evidence type="ECO:0000256" key="1">
    <source>
        <dbReference type="ARBA" id="ARBA00000900"/>
    </source>
</evidence>
<evidence type="ECO:0000259" key="8">
    <source>
        <dbReference type="PROSITE" id="PS51698"/>
    </source>
</evidence>
<dbReference type="InterPro" id="IPR059179">
    <property type="entry name" value="MLKL-like_MCAfunc"/>
</dbReference>
<dbReference type="GO" id="GO:0061630">
    <property type="term" value="F:ubiquitin protein ligase activity"/>
    <property type="evidence" value="ECO:0007669"/>
    <property type="project" value="UniProtKB-EC"/>
</dbReference>
<comment type="catalytic activity">
    <reaction evidence="1">
        <text>S-ubiquitinyl-[E2 ubiquitin-conjugating enzyme]-L-cysteine + [acceptor protein]-L-lysine = [E2 ubiquitin-conjugating enzyme]-L-cysteine + N(6)-ubiquitinyl-[acceptor protein]-L-lysine.</text>
        <dbReference type="EC" id="2.3.2.27"/>
    </reaction>
</comment>
<dbReference type="PROSITE" id="PS51698">
    <property type="entry name" value="U_BOX"/>
    <property type="match status" value="1"/>
</dbReference>
<evidence type="ECO:0000256" key="2">
    <source>
        <dbReference type="ARBA" id="ARBA00004906"/>
    </source>
</evidence>
<reference evidence="9" key="1">
    <citation type="submission" date="2023-10" db="EMBL/GenBank/DDBJ databases">
        <authorList>
            <person name="Domelevo Entfellner J.-B."/>
        </authorList>
    </citation>
    <scope>NUCLEOTIDE SEQUENCE</scope>
</reference>
<evidence type="ECO:0000256" key="6">
    <source>
        <dbReference type="PROSITE-ProRule" id="PRU00259"/>
    </source>
</evidence>
<dbReference type="GO" id="GO:0007166">
    <property type="term" value="P:cell surface receptor signaling pathway"/>
    <property type="evidence" value="ECO:0007669"/>
    <property type="project" value="InterPro"/>
</dbReference>
<keyword evidence="4" id="KW-0808">Transferase</keyword>
<dbReference type="Proteomes" id="UP001189624">
    <property type="component" value="Chromosome 4"/>
</dbReference>